<name>A0A7G9YRT3_9EURY</name>
<feature type="transmembrane region" description="Helical" evidence="2">
    <location>
        <begin position="58"/>
        <end position="77"/>
    </location>
</feature>
<protein>
    <submittedName>
        <fullName evidence="3">Uncharacterized protein</fullName>
    </submittedName>
</protein>
<sequence length="82" mass="9314">MEIASVAGIRDPSETEENGRATVTGASDTRKFLNGTQTTFEYATVVEIRKKPIYTHPMSLPLIVSVEFVLLGTWLWMRRKNR</sequence>
<evidence type="ECO:0000256" key="1">
    <source>
        <dbReference type="SAM" id="MobiDB-lite"/>
    </source>
</evidence>
<gene>
    <name evidence="3" type="ORF">HLBKPKBF_00035</name>
</gene>
<reference evidence="3" key="1">
    <citation type="submission" date="2020-06" db="EMBL/GenBank/DDBJ databases">
        <title>Unique genomic features of the anaerobic methanotrophic archaea.</title>
        <authorList>
            <person name="Chadwick G.L."/>
            <person name="Skennerton C.T."/>
            <person name="Laso-Perez R."/>
            <person name="Leu A.O."/>
            <person name="Speth D.R."/>
            <person name="Yu H."/>
            <person name="Morgan-Lang C."/>
            <person name="Hatzenpichler R."/>
            <person name="Goudeau D."/>
            <person name="Malmstrom R."/>
            <person name="Brazelton W.J."/>
            <person name="Woyke T."/>
            <person name="Hallam S.J."/>
            <person name="Tyson G.W."/>
            <person name="Wegener G."/>
            <person name="Boetius A."/>
            <person name="Orphan V."/>
        </authorList>
    </citation>
    <scope>NUCLEOTIDE SEQUENCE</scope>
</reference>
<keyword evidence="2" id="KW-1133">Transmembrane helix</keyword>
<evidence type="ECO:0000313" key="3">
    <source>
        <dbReference type="EMBL" id="QNO50717.1"/>
    </source>
</evidence>
<keyword evidence="2" id="KW-0812">Transmembrane</keyword>
<accession>A0A7G9YRT3</accession>
<dbReference type="AlphaFoldDB" id="A0A7G9YRT3"/>
<dbReference type="EMBL" id="MT631448">
    <property type="protein sequence ID" value="QNO50717.1"/>
    <property type="molecule type" value="Genomic_DNA"/>
</dbReference>
<proteinExistence type="predicted"/>
<organism evidence="3">
    <name type="scientific">Candidatus Methanogaster sp. ANME-2c ERB4</name>
    <dbReference type="NCBI Taxonomy" id="2759911"/>
    <lineage>
        <taxon>Archaea</taxon>
        <taxon>Methanobacteriati</taxon>
        <taxon>Methanobacteriota</taxon>
        <taxon>Stenosarchaea group</taxon>
        <taxon>Methanomicrobia</taxon>
        <taxon>Methanosarcinales</taxon>
        <taxon>ANME-2 cluster</taxon>
        <taxon>Candidatus Methanogasteraceae</taxon>
        <taxon>Candidatus Methanogaster</taxon>
    </lineage>
</organism>
<evidence type="ECO:0000256" key="2">
    <source>
        <dbReference type="SAM" id="Phobius"/>
    </source>
</evidence>
<feature type="region of interest" description="Disordered" evidence="1">
    <location>
        <begin position="1"/>
        <end position="28"/>
    </location>
</feature>
<keyword evidence="2" id="KW-0472">Membrane</keyword>